<dbReference type="PANTHER" id="PTHR28523:SF1">
    <property type="entry name" value="CYTOCHROME C OXIDASE ASSEMBLY FACTOR 1"/>
    <property type="match status" value="1"/>
</dbReference>
<protein>
    <submittedName>
        <fullName evidence="1">DUF1783-domain-containing protein</fullName>
    </submittedName>
</protein>
<organism evidence="1 2">
    <name type="scientific">Sistotremastrum niveocremeum HHB9708</name>
    <dbReference type="NCBI Taxonomy" id="1314777"/>
    <lineage>
        <taxon>Eukaryota</taxon>
        <taxon>Fungi</taxon>
        <taxon>Dikarya</taxon>
        <taxon>Basidiomycota</taxon>
        <taxon>Agaricomycotina</taxon>
        <taxon>Agaricomycetes</taxon>
        <taxon>Sistotremastrales</taxon>
        <taxon>Sistotremastraceae</taxon>
        <taxon>Sertulicium</taxon>
        <taxon>Sertulicium niveocremeum</taxon>
    </lineage>
</organism>
<accession>A0A165AJJ8</accession>
<proteinExistence type="predicted"/>
<dbReference type="PANTHER" id="PTHR28523">
    <property type="entry name" value="CYTOCHROME C OXIDASE ASSEMBLY FACTOR 1"/>
    <property type="match status" value="1"/>
</dbReference>
<dbReference type="InterPro" id="IPR042432">
    <property type="entry name" value="Coa1_fungi"/>
</dbReference>
<evidence type="ECO:0000313" key="2">
    <source>
        <dbReference type="Proteomes" id="UP000076722"/>
    </source>
</evidence>
<dbReference type="EMBL" id="KV419394">
    <property type="protein sequence ID" value="KZS99107.1"/>
    <property type="molecule type" value="Genomic_DNA"/>
</dbReference>
<dbReference type="GO" id="GO:0005743">
    <property type="term" value="C:mitochondrial inner membrane"/>
    <property type="evidence" value="ECO:0007669"/>
    <property type="project" value="TreeGrafter"/>
</dbReference>
<dbReference type="GO" id="GO:0033617">
    <property type="term" value="P:mitochondrial respiratory chain complex IV assembly"/>
    <property type="evidence" value="ECO:0007669"/>
    <property type="project" value="InterPro"/>
</dbReference>
<dbReference type="AlphaFoldDB" id="A0A165AJJ8"/>
<dbReference type="Proteomes" id="UP000076722">
    <property type="component" value="Unassembled WGS sequence"/>
</dbReference>
<reference evidence="1 2" key="1">
    <citation type="journal article" date="2016" name="Mol. Biol. Evol.">
        <title>Comparative Genomics of Early-Diverging Mushroom-Forming Fungi Provides Insights into the Origins of Lignocellulose Decay Capabilities.</title>
        <authorList>
            <person name="Nagy L.G."/>
            <person name="Riley R."/>
            <person name="Tritt A."/>
            <person name="Adam C."/>
            <person name="Daum C."/>
            <person name="Floudas D."/>
            <person name="Sun H."/>
            <person name="Yadav J.S."/>
            <person name="Pangilinan J."/>
            <person name="Larsson K.H."/>
            <person name="Matsuura K."/>
            <person name="Barry K."/>
            <person name="Labutti K."/>
            <person name="Kuo R."/>
            <person name="Ohm R.A."/>
            <person name="Bhattacharya S.S."/>
            <person name="Shirouzu T."/>
            <person name="Yoshinaga Y."/>
            <person name="Martin F.M."/>
            <person name="Grigoriev I.V."/>
            <person name="Hibbett D.S."/>
        </authorList>
    </citation>
    <scope>NUCLEOTIDE SEQUENCE [LARGE SCALE GENOMIC DNA]</scope>
    <source>
        <strain evidence="1 2">HHB9708</strain>
    </source>
</reference>
<keyword evidence="2" id="KW-1185">Reference proteome</keyword>
<evidence type="ECO:0000313" key="1">
    <source>
        <dbReference type="EMBL" id="KZS99107.1"/>
    </source>
</evidence>
<dbReference type="OrthoDB" id="2100652at2759"/>
<sequence length="207" mass="22935">MPFFSSRFASVGIRAQAPRTCKRVAGRQERLHSSSAEGSFKQGHRAWLAGSRRAAATTSGPHKRNMELPSLQKNLRVLVPSGIALGISWLAFLLYSTNNERLSTSIVRQIQSNIKHNVNVTDLVGDNVSLEPAWWMAGKPWISGEINMLRGSIDISVPVKGDLSSGTLYFTSVRKRKGTDFTILRFKIIRNDGVEADLRDQSPKTIT</sequence>
<dbReference type="InterPro" id="IPR014807">
    <property type="entry name" value="Coa1"/>
</dbReference>
<name>A0A165AJJ8_9AGAM</name>
<dbReference type="Pfam" id="PF08695">
    <property type="entry name" value="Coa1"/>
    <property type="match status" value="1"/>
</dbReference>
<gene>
    <name evidence="1" type="ORF">SISNIDRAFT_545929</name>
</gene>